<dbReference type="KEGG" id="samy:DB32_004432"/>
<dbReference type="Proteomes" id="UP000034883">
    <property type="component" value="Chromosome"/>
</dbReference>
<evidence type="ECO:0000313" key="3">
    <source>
        <dbReference type="EMBL" id="AKF07283.1"/>
    </source>
</evidence>
<dbReference type="RefSeq" id="WP_053234563.1">
    <property type="nucleotide sequence ID" value="NZ_CP011125.1"/>
</dbReference>
<feature type="coiled-coil region" evidence="1">
    <location>
        <begin position="277"/>
        <end position="304"/>
    </location>
</feature>
<gene>
    <name evidence="3" type="ORF">DB32_004432</name>
</gene>
<dbReference type="Gene3D" id="1.10.10.10">
    <property type="entry name" value="Winged helix-like DNA-binding domain superfamily/Winged helix DNA-binding domain"/>
    <property type="match status" value="2"/>
</dbReference>
<name>A0A0F6W4R3_9BACT</name>
<dbReference type="SUPFAM" id="SSF46785">
    <property type="entry name" value="Winged helix' DNA-binding domain"/>
    <property type="match status" value="1"/>
</dbReference>
<dbReference type="InterPro" id="IPR036388">
    <property type="entry name" value="WH-like_DNA-bd_sf"/>
</dbReference>
<dbReference type="STRING" id="927083.DB32_004432"/>
<dbReference type="InterPro" id="IPR011991">
    <property type="entry name" value="ArsR-like_HTH"/>
</dbReference>
<accession>A0A0F6W4R3</accession>
<dbReference type="GO" id="GO:0003700">
    <property type="term" value="F:DNA-binding transcription factor activity"/>
    <property type="evidence" value="ECO:0007669"/>
    <property type="project" value="InterPro"/>
</dbReference>
<keyword evidence="1" id="KW-0175">Coiled coil</keyword>
<keyword evidence="4" id="KW-1185">Reference proteome</keyword>
<organism evidence="3 4">
    <name type="scientific">Sandaracinus amylolyticus</name>
    <dbReference type="NCBI Taxonomy" id="927083"/>
    <lineage>
        <taxon>Bacteria</taxon>
        <taxon>Pseudomonadati</taxon>
        <taxon>Myxococcota</taxon>
        <taxon>Polyangia</taxon>
        <taxon>Polyangiales</taxon>
        <taxon>Sandaracinaceae</taxon>
        <taxon>Sandaracinus</taxon>
    </lineage>
</organism>
<dbReference type="CDD" id="cd00090">
    <property type="entry name" value="HTH_ARSR"/>
    <property type="match status" value="1"/>
</dbReference>
<dbReference type="InterPro" id="IPR001845">
    <property type="entry name" value="HTH_ArsR_DNA-bd_dom"/>
</dbReference>
<evidence type="ECO:0000313" key="4">
    <source>
        <dbReference type="Proteomes" id="UP000034883"/>
    </source>
</evidence>
<dbReference type="EMBL" id="CP011125">
    <property type="protein sequence ID" value="AKF07283.1"/>
    <property type="molecule type" value="Genomic_DNA"/>
</dbReference>
<protein>
    <recommendedName>
        <fullName evidence="2">HTH arsR-type domain-containing protein</fullName>
    </recommendedName>
</protein>
<evidence type="ECO:0000256" key="1">
    <source>
        <dbReference type="SAM" id="Coils"/>
    </source>
</evidence>
<reference evidence="3 4" key="1">
    <citation type="submission" date="2015-03" db="EMBL/GenBank/DDBJ databases">
        <title>Genome assembly of Sandaracinus amylolyticus DSM 53668.</title>
        <authorList>
            <person name="Sharma G."/>
            <person name="Subramanian S."/>
        </authorList>
    </citation>
    <scope>NUCLEOTIDE SEQUENCE [LARGE SCALE GENOMIC DNA]</scope>
    <source>
        <strain evidence="3 4">DSM 53668</strain>
    </source>
</reference>
<dbReference type="AlphaFoldDB" id="A0A0F6W4R3"/>
<feature type="domain" description="HTH arsR-type" evidence="2">
    <location>
        <begin position="525"/>
        <end position="561"/>
    </location>
</feature>
<dbReference type="InterPro" id="IPR036390">
    <property type="entry name" value="WH_DNA-bd_sf"/>
</dbReference>
<sequence length="580" mass="63331">MVGRDLRATFRSGLHHEVLARAWDAPDAAFEPDDAPCVVGSLALLGRIDEALALADDVRADPTSTDAIVVESQFFAIVGLCHAGRYADAESRARSNLRYAGASDPRTRFFVFQGIALFRYFVGRIGRARLASRRALREAVRARFQYGRLLALDLRGHVLVQRGEVNAGLRVLDQAEKLAMALGFEGHRVSIECARLAYENRHGRRDAEVESALTQVAIASMGNVYALRSAWLELAFRSALSGDAERGREALDRAAEHTIPESDHRGRARFSITLALLARLDRSLDDAREALDDARRALEAGHDRSLLAELIAWDRVLGTGLFEPDLARSESLARLTDGLVARALEAMDGGRTLGSAVANESPLWALLASDAPHAARVAVALRRGWLGLVPLLIAREPGRDLVFTSDALVAADHGTVVHATKLPGHARELLAALGAGERTKEALINEVWRVARYSPQHHDAVIHTAIARLRRTLGPLAEWIRTTPQGYALQSGVRVVRLDDAGHDAPVASTTSEPEQPEREERDPILALLAERPLRSTELAERLRVSEATALRRLRALVASGAITRDGTGKRTRYVLTASE</sequence>
<proteinExistence type="predicted"/>
<dbReference type="Pfam" id="PF01022">
    <property type="entry name" value="HTH_5"/>
    <property type="match status" value="1"/>
</dbReference>
<evidence type="ECO:0000259" key="2">
    <source>
        <dbReference type="Pfam" id="PF01022"/>
    </source>
</evidence>